<evidence type="ECO:0000313" key="1">
    <source>
        <dbReference type="EMBL" id="MCJ8145911.1"/>
    </source>
</evidence>
<comment type="caution">
    <text evidence="1">The sequence shown here is derived from an EMBL/GenBank/DDBJ whole genome shotgun (WGS) entry which is preliminary data.</text>
</comment>
<reference evidence="1" key="1">
    <citation type="submission" date="2022-02" db="EMBL/GenBank/DDBJ databases">
        <title>Acinetobacter A3.8 sp. nov., isolated from Sediment (Zhairuo Island).</title>
        <authorList>
            <person name="Zheng K."/>
        </authorList>
    </citation>
    <scope>NUCLEOTIDE SEQUENCE</scope>
    <source>
        <strain evidence="1">A3.8</strain>
    </source>
</reference>
<accession>A0A9X2B5N1</accession>
<evidence type="ECO:0000313" key="2">
    <source>
        <dbReference type="Proteomes" id="UP001139701"/>
    </source>
</evidence>
<dbReference type="Proteomes" id="UP001139701">
    <property type="component" value="Unassembled WGS sequence"/>
</dbReference>
<dbReference type="EMBL" id="JAKUML010000004">
    <property type="protein sequence ID" value="MCJ8145911.1"/>
    <property type="molecule type" value="Genomic_DNA"/>
</dbReference>
<protein>
    <submittedName>
        <fullName evidence="1">Uncharacterized protein</fullName>
    </submittedName>
</protein>
<keyword evidence="2" id="KW-1185">Reference proteome</keyword>
<dbReference type="AlphaFoldDB" id="A0A9X2B5N1"/>
<dbReference type="RefSeq" id="WP_241570616.1">
    <property type="nucleotide sequence ID" value="NZ_JAKUML010000004.1"/>
</dbReference>
<organism evidence="1 2">
    <name type="scientific">Acinetobacter sedimenti</name>
    <dbReference type="NCBI Taxonomy" id="2919922"/>
    <lineage>
        <taxon>Bacteria</taxon>
        <taxon>Pseudomonadati</taxon>
        <taxon>Pseudomonadota</taxon>
        <taxon>Gammaproteobacteria</taxon>
        <taxon>Moraxellales</taxon>
        <taxon>Moraxellaceae</taxon>
        <taxon>Acinetobacter</taxon>
    </lineage>
</organism>
<name>A0A9X2B5N1_9GAMM</name>
<proteinExistence type="predicted"/>
<gene>
    <name evidence="1" type="ORF">MKI79_03130</name>
</gene>
<sequence>MNIMDTKIGSVVSLLLLMSGVHVQAKITALPMIEIKKTDAQIQQICQQAKISCMKQDDGGLWQVKNGSTQQYYLIDARPQIVQLQHVGTTYKALNHWDFKNYQHHNREPSDEFAHSGMTIFPAFYPVNRQNNAIAILNNWSTGYSGGGAGEQVADFIMLQAQGKYQVAIQDMPFYDYSMIRACFSEADYKNSPHCHDETWQILRLNIQDVGKAYYQWTFNYSAYTWDAFQPKTSTTVEKTKRVMMPFSQK</sequence>